<dbReference type="SUPFAM" id="SSF53098">
    <property type="entry name" value="Ribonuclease H-like"/>
    <property type="match status" value="1"/>
</dbReference>
<keyword evidence="7" id="KW-0235">DNA replication</keyword>
<proteinExistence type="inferred from homology"/>
<dbReference type="EMBL" id="CP115541">
    <property type="protein sequence ID" value="WNH52449.1"/>
    <property type="molecule type" value="Genomic_DNA"/>
</dbReference>
<evidence type="ECO:0000313" key="12">
    <source>
        <dbReference type="EMBL" id="WNH52449.1"/>
    </source>
</evidence>
<evidence type="ECO:0000256" key="4">
    <source>
        <dbReference type="ARBA" id="ARBA00020311"/>
    </source>
</evidence>
<dbReference type="PANTHER" id="PTHR10133">
    <property type="entry name" value="DNA POLYMERASE I"/>
    <property type="match status" value="1"/>
</dbReference>
<keyword evidence="5" id="KW-0808">Transferase</keyword>
<dbReference type="InterPro" id="IPR043502">
    <property type="entry name" value="DNA/RNA_pol_sf"/>
</dbReference>
<dbReference type="Gene3D" id="3.30.70.370">
    <property type="match status" value="2"/>
</dbReference>
<dbReference type="SMART" id="SM00482">
    <property type="entry name" value="POLAc"/>
    <property type="match status" value="1"/>
</dbReference>
<evidence type="ECO:0000256" key="1">
    <source>
        <dbReference type="ARBA" id="ARBA00007705"/>
    </source>
</evidence>
<dbReference type="InterPro" id="IPR001098">
    <property type="entry name" value="DNA-dir_DNA_pol_A_palm_dom"/>
</dbReference>
<dbReference type="Gene3D" id="3.30.420.10">
    <property type="entry name" value="Ribonuclease H-like superfamily/Ribonuclease H"/>
    <property type="match status" value="1"/>
</dbReference>
<dbReference type="RefSeq" id="WP_311191647.1">
    <property type="nucleotide sequence ID" value="NZ_CP115541.1"/>
</dbReference>
<evidence type="ECO:0000256" key="3">
    <source>
        <dbReference type="ARBA" id="ARBA00012417"/>
    </source>
</evidence>
<comment type="similarity">
    <text evidence="1">Belongs to the DNA polymerase type-A family.</text>
</comment>
<evidence type="ECO:0000256" key="8">
    <source>
        <dbReference type="ARBA" id="ARBA00022932"/>
    </source>
</evidence>
<organism evidence="12 13">
    <name type="scientific">Stenotrophomonas oahuensis</name>
    <dbReference type="NCBI Taxonomy" id="3003271"/>
    <lineage>
        <taxon>Bacteria</taxon>
        <taxon>Pseudomonadati</taxon>
        <taxon>Pseudomonadota</taxon>
        <taxon>Gammaproteobacteria</taxon>
        <taxon>Lysobacterales</taxon>
        <taxon>Lysobacteraceae</taxon>
        <taxon>Stenotrophomonas</taxon>
    </lineage>
</organism>
<dbReference type="InterPro" id="IPR036397">
    <property type="entry name" value="RNaseH_sf"/>
</dbReference>
<dbReference type="InterPro" id="IPR002298">
    <property type="entry name" value="DNA_polymerase_A"/>
</dbReference>
<dbReference type="Pfam" id="PF00476">
    <property type="entry name" value="DNA_pol_A"/>
    <property type="match status" value="1"/>
</dbReference>
<gene>
    <name evidence="12" type="ORF">PDM29_19355</name>
</gene>
<dbReference type="InterPro" id="IPR012337">
    <property type="entry name" value="RNaseH-like_sf"/>
</dbReference>
<protein>
    <recommendedName>
        <fullName evidence="4">DNA polymerase I</fullName>
        <ecNumber evidence="3">2.7.7.7</ecNumber>
    </recommendedName>
</protein>
<evidence type="ECO:0000256" key="10">
    <source>
        <dbReference type="ARBA" id="ARBA00049244"/>
    </source>
</evidence>
<dbReference type="PROSITE" id="PS00447">
    <property type="entry name" value="DNA_POLYMERASE_A"/>
    <property type="match status" value="1"/>
</dbReference>
<comment type="subunit">
    <text evidence="2">Single-chain monomer with multiple functions.</text>
</comment>
<name>A0ABY9YNH5_9GAMM</name>
<evidence type="ECO:0000313" key="13">
    <source>
        <dbReference type="Proteomes" id="UP001302072"/>
    </source>
</evidence>
<evidence type="ECO:0000256" key="5">
    <source>
        <dbReference type="ARBA" id="ARBA00022679"/>
    </source>
</evidence>
<keyword evidence="13" id="KW-1185">Reference proteome</keyword>
<comment type="catalytic activity">
    <reaction evidence="10">
        <text>DNA(n) + a 2'-deoxyribonucleoside 5'-triphosphate = DNA(n+1) + diphosphate</text>
        <dbReference type="Rhea" id="RHEA:22508"/>
        <dbReference type="Rhea" id="RHEA-COMP:17339"/>
        <dbReference type="Rhea" id="RHEA-COMP:17340"/>
        <dbReference type="ChEBI" id="CHEBI:33019"/>
        <dbReference type="ChEBI" id="CHEBI:61560"/>
        <dbReference type="ChEBI" id="CHEBI:173112"/>
        <dbReference type="EC" id="2.7.7.7"/>
    </reaction>
</comment>
<dbReference type="EC" id="2.7.7.7" evidence="3"/>
<dbReference type="SUPFAM" id="SSF56672">
    <property type="entry name" value="DNA/RNA polymerases"/>
    <property type="match status" value="1"/>
</dbReference>
<dbReference type="InterPro" id="IPR019760">
    <property type="entry name" value="DNA-dir_DNA_pol_A_CS"/>
</dbReference>
<dbReference type="PRINTS" id="PR00868">
    <property type="entry name" value="DNAPOLI"/>
</dbReference>
<keyword evidence="9" id="KW-0238">DNA-binding</keyword>
<evidence type="ECO:0000256" key="2">
    <source>
        <dbReference type="ARBA" id="ARBA00011541"/>
    </source>
</evidence>
<dbReference type="Gene3D" id="1.20.1060.10">
    <property type="entry name" value="Taq DNA Polymerase, Chain T, domain 4"/>
    <property type="match status" value="1"/>
</dbReference>
<reference evidence="12 13" key="1">
    <citation type="submission" date="2022-12" db="EMBL/GenBank/DDBJ databases">
        <title>Two new species, Stenotrophomonas aracearum and Stenotrophomonas oahuensis, isolated from Anthurium (Araceae family) in Hawaii.</title>
        <authorList>
            <person name="Chunag S.C."/>
            <person name="Dobhal S."/>
            <person name="Alvarez A."/>
            <person name="Arif M."/>
        </authorList>
    </citation>
    <scope>NUCLEOTIDE SEQUENCE [LARGE SCALE GENOMIC DNA]</scope>
    <source>
        <strain evidence="12 13">A5586</strain>
    </source>
</reference>
<evidence type="ECO:0000259" key="11">
    <source>
        <dbReference type="SMART" id="SM00482"/>
    </source>
</evidence>
<keyword evidence="6" id="KW-0548">Nucleotidyltransferase</keyword>
<feature type="domain" description="DNA-directed DNA polymerase family A palm" evidence="11">
    <location>
        <begin position="382"/>
        <end position="600"/>
    </location>
</feature>
<evidence type="ECO:0000256" key="9">
    <source>
        <dbReference type="ARBA" id="ARBA00023125"/>
    </source>
</evidence>
<keyword evidence="8" id="KW-0239">DNA-directed DNA polymerase</keyword>
<accession>A0ABY9YNH5</accession>
<evidence type="ECO:0000256" key="7">
    <source>
        <dbReference type="ARBA" id="ARBA00022705"/>
    </source>
</evidence>
<evidence type="ECO:0000256" key="6">
    <source>
        <dbReference type="ARBA" id="ARBA00022695"/>
    </source>
</evidence>
<dbReference type="Proteomes" id="UP001302072">
    <property type="component" value="Chromosome"/>
</dbReference>
<sequence>MLIYDAETDGLLEEVTKVHCLNILDRATKRVYRFTDHSHYHCGTPTPRDGTIADGLKMLSDAPAIGGQNIVGYDDPVFFKLYGWKPTPGTVQRDTLVESRVIWTNMADVDFGLLRAGKLPEEFRKKGLIGTHKLAAWGYRLGIHKGDFDPKDFGYTWANVPFLKEMDDYCAQDVTVTDAWFDKIDGKDYSLECLTLEQAVAVIIQQQSANGFAFDYEGATVLHGQLLKEKIGLDESLRDVFPPWQVLAKRAISKVNNKKLGRVKGEVYEVWKTVVFNPGSRDHIADRLKTLYGWTPTEFTDGGKPKVDETVLSALPWEEAKKLTEYLTIVKRLGQLADGKEAWLKACRNGRIHGRVNTNGAVTGRMTHSKPNVAQADKWKPMRALWIAGWGLVLVGCDAEGLELRALAHYMARWDNGAYGEAVVNGKKEDGTDVHTVNQHAVGLNKRDAAKTFIYALIYGAGDHKLGSVIYDDMTPVQQEKFDASEGAKKDRDRALATLGRKRRARLMERLPALAELTKAVKAAAAKRGHLKGIDGRLLHVRGQHAALNTLLQSAGAVAMKKALVILAEALAVHPNPLMRAVKFVANVHDEFQMEAHPDVATELGQLAADSIRLAGEHFGFRCPLAGAFDIGANWSETH</sequence>
<dbReference type="PANTHER" id="PTHR10133:SF27">
    <property type="entry name" value="DNA POLYMERASE NU"/>
    <property type="match status" value="1"/>
</dbReference>